<keyword evidence="1" id="KW-0472">Membrane</keyword>
<reference evidence="2 3" key="1">
    <citation type="journal article" date="2012" name="Environ. Microbiol.">
        <title>The genome of the ammonia-oxidizing Candidatus Nitrososphaera gargensis: insights into metabolic versatility and environmental adaptations.</title>
        <authorList>
            <person name="Spang A."/>
            <person name="Poehlein A."/>
            <person name="Offre P."/>
            <person name="Zumbragel S."/>
            <person name="Haider S."/>
            <person name="Rychlik N."/>
            <person name="Nowka B."/>
            <person name="Schmeisser C."/>
            <person name="Lebedeva E.V."/>
            <person name="Rattei T."/>
            <person name="Bohm C."/>
            <person name="Schmid M."/>
            <person name="Galushko A."/>
            <person name="Hatzenpichler R."/>
            <person name="Weinmaier T."/>
            <person name="Daniel R."/>
            <person name="Schleper C."/>
            <person name="Spieck E."/>
            <person name="Streit W."/>
            <person name="Wagner M."/>
        </authorList>
    </citation>
    <scope>NUCLEOTIDE SEQUENCE [LARGE SCALE GENOMIC DNA]</scope>
    <source>
        <strain evidence="3">Ga9.2</strain>
    </source>
</reference>
<keyword evidence="1" id="KW-0812">Transmembrane</keyword>
<dbReference type="InParanoid" id="K0IP32"/>
<organism evidence="2 3">
    <name type="scientific">Nitrososphaera gargensis (strain Ga9.2)</name>
    <dbReference type="NCBI Taxonomy" id="1237085"/>
    <lineage>
        <taxon>Archaea</taxon>
        <taxon>Nitrososphaerota</taxon>
        <taxon>Nitrososphaeria</taxon>
        <taxon>Nitrososphaerales</taxon>
        <taxon>Nitrososphaeraceae</taxon>
        <taxon>Nitrososphaera</taxon>
    </lineage>
</organism>
<dbReference type="BioCyc" id="CNIT1237085:G1324-3507-MONOMER"/>
<evidence type="ECO:0000313" key="3">
    <source>
        <dbReference type="Proteomes" id="UP000008037"/>
    </source>
</evidence>
<accession>K0IP32</accession>
<dbReference type="AlphaFoldDB" id="K0IP32"/>
<dbReference type="STRING" id="1237085.Ngar_c35060"/>
<evidence type="ECO:0000313" key="2">
    <source>
        <dbReference type="EMBL" id="AFU60419.1"/>
    </source>
</evidence>
<keyword evidence="1" id="KW-1133">Transmembrane helix</keyword>
<keyword evidence="3" id="KW-1185">Reference proteome</keyword>
<protein>
    <submittedName>
        <fullName evidence="2">Uncharacterized protein</fullName>
    </submittedName>
</protein>
<evidence type="ECO:0000256" key="1">
    <source>
        <dbReference type="SAM" id="Phobius"/>
    </source>
</evidence>
<name>K0IP32_NITGG</name>
<dbReference type="EMBL" id="CP002408">
    <property type="protein sequence ID" value="AFU60419.1"/>
    <property type="molecule type" value="Genomic_DNA"/>
</dbReference>
<dbReference type="HOGENOM" id="CLU_2839489_0_0_2"/>
<gene>
    <name evidence="2" type="ordered locus">Ngar_c35060</name>
</gene>
<dbReference type="Proteomes" id="UP000008037">
    <property type="component" value="Chromosome"/>
</dbReference>
<proteinExistence type="predicted"/>
<dbReference type="KEGG" id="nga:Ngar_c35060"/>
<sequence length="65" mass="7519">MRGGSFWLEQSQAQIFFYIFLANWIASIFAGYVYMNMINLIVPRCTSDSLLIDLCYTNSTPLQKI</sequence>
<feature type="transmembrane region" description="Helical" evidence="1">
    <location>
        <begin position="15"/>
        <end position="34"/>
    </location>
</feature>